<feature type="active site" description="Nucleophile" evidence="6">
    <location>
        <position position="336"/>
    </location>
</feature>
<organism evidence="8 9">
    <name type="scientific">Candidatus Pantoea deserta</name>
    <dbReference type="NCBI Taxonomy" id="1869313"/>
    <lineage>
        <taxon>Bacteria</taxon>
        <taxon>Pseudomonadati</taxon>
        <taxon>Pseudomonadota</taxon>
        <taxon>Gammaproteobacteria</taxon>
        <taxon>Enterobacterales</taxon>
        <taxon>Erwiniaceae</taxon>
        <taxon>Pantoea</taxon>
    </lineage>
</organism>
<dbReference type="SMART" id="SM00642">
    <property type="entry name" value="Aamy"/>
    <property type="match status" value="1"/>
</dbReference>
<dbReference type="NCBIfam" id="TIGR02100">
    <property type="entry name" value="glgX_debranch"/>
    <property type="match status" value="1"/>
</dbReference>
<dbReference type="InterPro" id="IPR004193">
    <property type="entry name" value="Glyco_hydro_13_N"/>
</dbReference>
<dbReference type="Gene3D" id="3.20.20.80">
    <property type="entry name" value="Glycosidases"/>
    <property type="match status" value="1"/>
</dbReference>
<evidence type="ECO:0000313" key="9">
    <source>
        <dbReference type="Proteomes" id="UP000281332"/>
    </source>
</evidence>
<accession>A0A3N4NZT4</accession>
<dbReference type="CDD" id="cd02856">
    <property type="entry name" value="E_set_GDE_Isoamylase_N"/>
    <property type="match status" value="1"/>
</dbReference>
<comment type="caution">
    <text evidence="8">The sequence shown here is derived from an EMBL/GenBank/DDBJ whole genome shotgun (WGS) entry which is preliminary data.</text>
</comment>
<protein>
    <recommendedName>
        <fullName evidence="6">Glycogen debranching enzyme</fullName>
        <ecNumber evidence="6">3.2.1.196</ecNumber>
    </recommendedName>
    <alternativeName>
        <fullName evidence="6">Limit dextrin alpha-1,6-maltotetraose-hydrolase</fullName>
    </alternativeName>
</protein>
<evidence type="ECO:0000256" key="5">
    <source>
        <dbReference type="ARBA" id="ARBA00023295"/>
    </source>
</evidence>
<feature type="site" description="Transition state stabilizer" evidence="6">
    <location>
        <position position="443"/>
    </location>
</feature>
<dbReference type="EMBL" id="RMVG01000005">
    <property type="protein sequence ID" value="RPE01446.1"/>
    <property type="molecule type" value="Genomic_DNA"/>
</dbReference>
<dbReference type="CDD" id="cd11326">
    <property type="entry name" value="AmyAc_Glg_debranch"/>
    <property type="match status" value="1"/>
</dbReference>
<evidence type="ECO:0000256" key="6">
    <source>
        <dbReference type="HAMAP-Rule" id="MF_01248"/>
    </source>
</evidence>
<dbReference type="InterPro" id="IPR014756">
    <property type="entry name" value="Ig_E-set"/>
</dbReference>
<dbReference type="InterPro" id="IPR013780">
    <property type="entry name" value="Glyco_hydro_b"/>
</dbReference>
<comment type="function">
    <text evidence="6">Removes maltotriose and maltotetraose chains that are attached by 1,6-alpha-linkage to the limit dextrin main chain, generating a debranched limit dextrin.</text>
</comment>
<comment type="pathway">
    <text evidence="6">Glycan degradation; glycogen degradation.</text>
</comment>
<dbReference type="Gene3D" id="2.60.40.10">
    <property type="entry name" value="Immunoglobulins"/>
    <property type="match status" value="1"/>
</dbReference>
<comment type="catalytic activity">
    <reaction evidence="6">
        <text>Hydrolysis of (1-&gt;6)-alpha-D-glucosidic linkages to branches with degrees of polymerization of three or four glucose residues in limit dextrin.</text>
        <dbReference type="EC" id="3.2.1.196"/>
    </reaction>
</comment>
<dbReference type="PANTHER" id="PTHR43002">
    <property type="entry name" value="GLYCOGEN DEBRANCHING ENZYME"/>
    <property type="match status" value="1"/>
</dbReference>
<sequence length="659" mass="73950">MTLLPGRAEPPGASYDGKGVNFTLFSRHAERVELCLFNEGEERRVDLPARTGDVWHGYAAALKPGQRYGFRVHGPWEPARGHRFNPAKLLVDPCARAVEGDVPDDARMYGGIDHPDTQDNAAVAPKSQVAAEDFDWEGDVAPRTPWGNTVIYEAHVRGLTQRHPEIPESLRGTYAALGHPVMVNYLRHLGITALELLPIAHFASEPRLQRLGLSNYWGYNPFALWAVDPRYASGEKGATPLQEFQQAVKNLHAAGIEVLLDVVFNHTAELEEIGPTLSLRGVDNASYYWLNEQGEYQNWTGCGNTLNLSDPQVMNWMLEALRYWVRVCHVDGFRFDLATVLGRTPAFSAHAPLFEAIKACPLLSSVKLIAEPWDIGPGGYQVGNYPPLFAEWNDHFRDDMRRFWLHREVSNGAFARRFAASSDLFQRHERLPHAAVNLITAHDGFTLCDLLSFNHKHNQANGEDNRDGSNSNFSHNHGVEGLHASFDVIERRRRSAHALLTTLLLAQGTPMLLAGDERGHSQHGNNNAYCQDNALTWLDWREEESSLVDFTAALIRLRQQIPALTADRWWQEGDGNVQWLNASGKPLQREEWEQKAHRMQILLSGRWLITINATDSVSDIALPDGEWRAVPPFAGDDNPILSTVWHGPAHDVCVFQKQS</sequence>
<dbReference type="Gene3D" id="2.60.40.1180">
    <property type="entry name" value="Golgi alpha-mannosidase II"/>
    <property type="match status" value="1"/>
</dbReference>
<dbReference type="Proteomes" id="UP000281332">
    <property type="component" value="Unassembled WGS sequence"/>
</dbReference>
<name>A0A3N4NZT4_9GAMM</name>
<feature type="domain" description="Glycosyl hydrolase family 13 catalytic" evidence="7">
    <location>
        <begin position="149"/>
        <end position="558"/>
    </location>
</feature>
<keyword evidence="3 6" id="KW-0378">Hydrolase</keyword>
<dbReference type="InterPro" id="IPR006047">
    <property type="entry name" value="GH13_cat_dom"/>
</dbReference>
<dbReference type="SUPFAM" id="SSF81296">
    <property type="entry name" value="E set domains"/>
    <property type="match status" value="1"/>
</dbReference>
<feature type="active site" description="Proton donor" evidence="6">
    <location>
        <position position="371"/>
    </location>
</feature>
<keyword evidence="5 6" id="KW-0326">Glycosidase</keyword>
<evidence type="ECO:0000313" key="8">
    <source>
        <dbReference type="EMBL" id="RPE01446.1"/>
    </source>
</evidence>
<dbReference type="GO" id="GO:0120549">
    <property type="term" value="F:limit dextrin alpha-1,6-maltotetraose-hydrolase activity"/>
    <property type="evidence" value="ECO:0007669"/>
    <property type="project" value="UniProtKB-EC"/>
</dbReference>
<keyword evidence="4 6" id="KW-0119">Carbohydrate metabolism</keyword>
<dbReference type="InterPro" id="IPR011837">
    <property type="entry name" value="Glycogen_debranch_GlgX"/>
</dbReference>
<dbReference type="UniPathway" id="UPA00165"/>
<dbReference type="NCBIfam" id="NF002983">
    <property type="entry name" value="PRK03705.1"/>
    <property type="match status" value="1"/>
</dbReference>
<dbReference type="GO" id="GO:0005980">
    <property type="term" value="P:glycogen catabolic process"/>
    <property type="evidence" value="ECO:0007669"/>
    <property type="project" value="UniProtKB-UniRule"/>
</dbReference>
<gene>
    <name evidence="6 8" type="primary">glgX</name>
    <name evidence="8" type="ORF">BBB56_09155</name>
</gene>
<reference evidence="8 9" key="1">
    <citation type="submission" date="2018-11" db="EMBL/GenBank/DDBJ databases">
        <title>Whole genome sequencing of Pantoea sp. RIT388.</title>
        <authorList>
            <person name="Gan H.M."/>
            <person name="Hudson A.O."/>
        </authorList>
    </citation>
    <scope>NUCLEOTIDE SEQUENCE [LARGE SCALE GENOMIC DNA]</scope>
    <source>
        <strain evidence="8 9">RIT388</strain>
    </source>
</reference>
<dbReference type="AlphaFoldDB" id="A0A3N4NZT4"/>
<proteinExistence type="inferred from homology"/>
<dbReference type="InterPro" id="IPR022844">
    <property type="entry name" value="Glycogen_debranch_bac"/>
</dbReference>
<evidence type="ECO:0000259" key="7">
    <source>
        <dbReference type="SMART" id="SM00642"/>
    </source>
</evidence>
<dbReference type="InterPro" id="IPR040784">
    <property type="entry name" value="GlgX_C"/>
</dbReference>
<evidence type="ECO:0000256" key="1">
    <source>
        <dbReference type="ARBA" id="ARBA00008061"/>
    </source>
</evidence>
<dbReference type="RefSeq" id="WP_123800645.1">
    <property type="nucleotide sequence ID" value="NZ_RMVG01000005.1"/>
</dbReference>
<comment type="similarity">
    <text evidence="1 6">Belongs to the glycosyl hydrolase 13 family.</text>
</comment>
<dbReference type="Pfam" id="PF00128">
    <property type="entry name" value="Alpha-amylase"/>
    <property type="match status" value="2"/>
</dbReference>
<evidence type="ECO:0000256" key="2">
    <source>
        <dbReference type="ARBA" id="ARBA00022600"/>
    </source>
</evidence>
<dbReference type="OrthoDB" id="3236218at2"/>
<keyword evidence="2 6" id="KW-0321">Glycogen metabolism</keyword>
<evidence type="ECO:0000256" key="3">
    <source>
        <dbReference type="ARBA" id="ARBA00022801"/>
    </source>
</evidence>
<keyword evidence="9" id="KW-1185">Reference proteome</keyword>
<dbReference type="InterPro" id="IPR013783">
    <property type="entry name" value="Ig-like_fold"/>
</dbReference>
<dbReference type="EC" id="3.2.1.196" evidence="6"/>
<dbReference type="HAMAP" id="MF_01248">
    <property type="entry name" value="GlgX"/>
    <property type="match status" value="1"/>
</dbReference>
<dbReference type="GO" id="GO:0004135">
    <property type="term" value="F:amylo-alpha-1,6-glucosidase activity"/>
    <property type="evidence" value="ECO:0007669"/>
    <property type="project" value="InterPro"/>
</dbReference>
<dbReference type="SUPFAM" id="SSF51445">
    <property type="entry name" value="(Trans)glycosidases"/>
    <property type="match status" value="1"/>
</dbReference>
<dbReference type="Pfam" id="PF02922">
    <property type="entry name" value="CBM_48"/>
    <property type="match status" value="1"/>
</dbReference>
<dbReference type="InterPro" id="IPR044505">
    <property type="entry name" value="GlgX_Isoamylase_N_E_set"/>
</dbReference>
<dbReference type="Pfam" id="PF18390">
    <property type="entry name" value="GlgX_C"/>
    <property type="match status" value="1"/>
</dbReference>
<dbReference type="InterPro" id="IPR017853">
    <property type="entry name" value="GH"/>
</dbReference>
<evidence type="ECO:0000256" key="4">
    <source>
        <dbReference type="ARBA" id="ARBA00023277"/>
    </source>
</evidence>